<organism evidence="1 2">
    <name type="scientific">Pseudodesulfovibrio hydrargyri</name>
    <dbReference type="NCBI Taxonomy" id="2125990"/>
    <lineage>
        <taxon>Bacteria</taxon>
        <taxon>Pseudomonadati</taxon>
        <taxon>Thermodesulfobacteriota</taxon>
        <taxon>Desulfovibrionia</taxon>
        <taxon>Desulfovibrionales</taxon>
        <taxon>Desulfovibrionaceae</taxon>
    </lineage>
</organism>
<dbReference type="EMBL" id="LKAQ01000005">
    <property type="protein sequence ID" value="OIQ48845.1"/>
    <property type="molecule type" value="Genomic_DNA"/>
</dbReference>
<keyword evidence="2" id="KW-1185">Reference proteome</keyword>
<reference evidence="1 2" key="1">
    <citation type="submission" date="2015-09" db="EMBL/GenBank/DDBJ databases">
        <title>Genome of Desulfovibrio dechloracetivorans BerOc1, a mercury methylating strain isolated from highly hydrocarbons and metals contaminated coastal sediments.</title>
        <authorList>
            <person name="Goni Urriza M."/>
            <person name="Gassie C."/>
            <person name="Bouchez O."/>
            <person name="Klopp C."/>
            <person name="Ranchou-Peyruse A."/>
            <person name="Remy G."/>
        </authorList>
    </citation>
    <scope>NUCLEOTIDE SEQUENCE [LARGE SCALE GENOMIC DNA]</scope>
    <source>
        <strain evidence="1 2">BerOc1</strain>
    </source>
</reference>
<dbReference type="Proteomes" id="UP000181901">
    <property type="component" value="Unassembled WGS sequence"/>
</dbReference>
<comment type="caution">
    <text evidence="1">The sequence shown here is derived from an EMBL/GenBank/DDBJ whole genome shotgun (WGS) entry which is preliminary data.</text>
</comment>
<evidence type="ECO:0000313" key="2">
    <source>
        <dbReference type="Proteomes" id="UP000181901"/>
    </source>
</evidence>
<name>A0A1J5MQE7_9BACT</name>
<protein>
    <submittedName>
        <fullName evidence="1">Uncharacterized protein</fullName>
    </submittedName>
</protein>
<proteinExistence type="predicted"/>
<evidence type="ECO:0000313" key="1">
    <source>
        <dbReference type="EMBL" id="OIQ48845.1"/>
    </source>
</evidence>
<accession>A0A1J5MQE7</accession>
<gene>
    <name evidence="1" type="ORF">BerOc1_03598</name>
</gene>
<sequence>MTIWRATKIGGVIMIAILGVSHVTFAQESCK</sequence>
<dbReference type="AlphaFoldDB" id="A0A1J5MQE7"/>